<dbReference type="AlphaFoldDB" id="A0A505DN56"/>
<accession>A0A505DN56</accession>
<name>A0A505DN56_9ACTN</name>
<dbReference type="OrthoDB" id="3078209at2"/>
<comment type="caution">
    <text evidence="1">The sequence shown here is derived from an EMBL/GenBank/DDBJ whole genome shotgun (WGS) entry which is preliminary data.</text>
</comment>
<evidence type="ECO:0008006" key="3">
    <source>
        <dbReference type="Google" id="ProtNLM"/>
    </source>
</evidence>
<keyword evidence="2" id="KW-1185">Reference proteome</keyword>
<sequence>MTLPETLRLNAWTGDRAASGGLDDQAAKWGARRQGLPHPQAPLPFQPPVDLARWDHPDVGYGILLPDSDESGLSCAAKAAGEDAPEAVRALIAARPGSVILRWRPELKDRFVRRYFPDGSSQDPTVGLSSFGVGKGRLPKYVLIVGGPDVVPWSVQYALGTRHAVGRLPLSGDELCSYVAAMLSDWSRPDATLDHRRALMWTVDHGGSDITSEMRTVISKPLADALTPPPLSALCHLSAAEATGAALLRELITTRPGLLVTSSHGRTGPLDDDAQMRATLGLPVDADHTPIPLTEFCEAMPGGAVWYAQACCSAGSDSHSHYSGLLRPGTSAHVTVLAVAALGETVAPAAVRLLGRPDPVRAVFGHVEPTFDWTLRVAETGQGLGGRIVSALSSQLYAGRPLGLAFGEYRADVGELHSQWANHYIQLAKGNTEVRESMTRLRLTALDRQSLVLLGDPTVTLPPVSFS</sequence>
<reference evidence="1 2" key="1">
    <citation type="submission" date="2019-06" db="EMBL/GenBank/DDBJ databases">
        <title>Streptomyces sporangiiformans sp. nov., a novel actinomycete isolated from soil in Mount Song.</title>
        <authorList>
            <person name="Han L."/>
        </authorList>
    </citation>
    <scope>NUCLEOTIDE SEQUENCE [LARGE SCALE GENOMIC DNA]</scope>
    <source>
        <strain evidence="1 2">NEAU-SSA 1</strain>
    </source>
</reference>
<organism evidence="1 2">
    <name type="scientific">Streptomyces sporangiiformans</name>
    <dbReference type="NCBI Taxonomy" id="2315329"/>
    <lineage>
        <taxon>Bacteria</taxon>
        <taxon>Bacillati</taxon>
        <taxon>Actinomycetota</taxon>
        <taxon>Actinomycetes</taxon>
        <taxon>Kitasatosporales</taxon>
        <taxon>Streptomycetaceae</taxon>
        <taxon>Streptomyces</taxon>
    </lineage>
</organism>
<dbReference type="EMBL" id="VCHX02000083">
    <property type="protein sequence ID" value="TPQ22489.1"/>
    <property type="molecule type" value="Genomic_DNA"/>
</dbReference>
<protein>
    <recommendedName>
        <fullName evidence="3">CHAT domain-containing protein</fullName>
    </recommendedName>
</protein>
<gene>
    <name evidence="1" type="ORF">FGD71_009525</name>
</gene>
<proteinExistence type="predicted"/>
<evidence type="ECO:0000313" key="2">
    <source>
        <dbReference type="Proteomes" id="UP000317378"/>
    </source>
</evidence>
<dbReference type="RefSeq" id="WP_119099948.1">
    <property type="nucleotide sequence ID" value="NZ_QXMJ01000083.1"/>
</dbReference>
<dbReference type="Proteomes" id="UP000317378">
    <property type="component" value="Unassembled WGS sequence"/>
</dbReference>
<evidence type="ECO:0000313" key="1">
    <source>
        <dbReference type="EMBL" id="TPQ22489.1"/>
    </source>
</evidence>